<reference evidence="5" key="2">
    <citation type="submission" date="2024-04" db="EMBL/GenBank/DDBJ databases">
        <authorList>
            <person name="Chen Y."/>
            <person name="Shah S."/>
            <person name="Dougan E. K."/>
            <person name="Thang M."/>
            <person name="Chan C."/>
        </authorList>
    </citation>
    <scope>NUCLEOTIDE SEQUENCE [LARGE SCALE GENOMIC DNA]</scope>
</reference>
<evidence type="ECO:0000256" key="1">
    <source>
        <dbReference type="PROSITE-ProRule" id="PRU00175"/>
    </source>
</evidence>
<name>A0A9P1DNP0_9DINO</name>
<feature type="region of interest" description="Disordered" evidence="2">
    <location>
        <begin position="2226"/>
        <end position="2254"/>
    </location>
</feature>
<dbReference type="CDD" id="cd15489">
    <property type="entry name" value="PHD_SF"/>
    <property type="match status" value="1"/>
</dbReference>
<feature type="compositionally biased region" description="Pro residues" evidence="2">
    <location>
        <begin position="1923"/>
        <end position="1936"/>
    </location>
</feature>
<evidence type="ECO:0000259" key="3">
    <source>
        <dbReference type="PROSITE" id="PS50089"/>
    </source>
</evidence>
<feature type="region of interest" description="Disordered" evidence="2">
    <location>
        <begin position="1907"/>
        <end position="1944"/>
    </location>
</feature>
<dbReference type="Pfam" id="PF00078">
    <property type="entry name" value="RVT_1"/>
    <property type="match status" value="1"/>
</dbReference>
<dbReference type="InterPro" id="IPR000477">
    <property type="entry name" value="RT_dom"/>
</dbReference>
<evidence type="ECO:0000313" key="4">
    <source>
        <dbReference type="EMBL" id="CAI4012722.1"/>
    </source>
</evidence>
<sequence>ACRDVAVSFHIRPPILPEIVTLALPCGGLSGVSQFLAESTLRTEVRYYYYDIDASLRGALEALHGNDALGFHLGSSVGNLLQADFQSWECVAGTISGPACPPFSAIGARRREDDIRWQVFRRVSDIWWIKGGRPPILPEIVTLALPCGGLSGVSQFLAESTKAPCGQRKPSASRFPELGVRDWGHQRAAMSTIQCNRSSTHLDSSQFLCPQHRTRLYTVGVNAMHTRELPREPRLLSAGPARTFLDVLHPGIEPFQEDTLSTHLKVNLLMYKHILQEHRVSLACLSLDRDPRADFGPYFRTDGLIPTLRTANHPCLGIIKRRRALARLLGGVEGSAYELPRPHPAGAQTVYDFLCVCRAYRQKPLSSFDPDLTEGVVILACLLVVCQYFSASFDPDLTESAVILAYLLLDPDLTDGVVIPADLLVVCQYSPPSFDPDLTETAVIPAYLLILSPYLSASLDPDLTETAVILAYLTTAVILAYLTATIRIPLSASLDPDLTEGVSCYEHSVFGEGVVPNAGSWLVGVSELRRQDYFVATVLESSSKSSCWFLQLLEGPRDDVMKALSGRLDCRQTMLESIDEGTIPEADEDKVSFKLNFKTSIPYKLLGFVSAFEWCKRTLPDDTRWKAGVEFGGVIVSLRAGSQTALQLYCTMVQELKEILQRCFDQQFLVILDARVTWGHPAYGSDSSGVCKRLRKVVQIVASGRAFAAVTSYGSVVTWGLPKMVADTAMVRQQLYDVRSVTAAAQGETQDGDVHPHPGPSGQAVMLQLDHAILIGSEFQVEAANARTFRIAQQATFKELRLRKLLGRIAEAQNQQSRGRQPPAILIRRIFSHPFVVREGLQSLGEAREWAQQELRSHVQSTQTEQLQAWRERMRNSSAKPLGCVAQPPDAMGGQVPTVWKSIRQILLQKPNAKLRDTDHALPAKDLRPIAIQSVIWRAIASAWTRRPQTRAWVTSWVHSSACGGIQGKSVDTSIPQGDAISPLTLLAVLTGLTGRVLQARPEPHTLVTFLDDRNMVAKTPELAARLWDTWKQLSPKVGLKENEEKIQIVARQAAFKPRLIAAGFDETHIVQGTWLGTVRSWLQSLNWHEEVLEFLGSQCLLGLVMCPPGITLRGNALLLETRVALCHKILCKEYLAGRLAKTTRLMHPFLNTWATFGSECLIADIAEGSLVTWGKATLRDMAGCARGSFFVQKLRGWDGVPREGDSQKPKLAKAPASEALQASTSPQRGPDRCSLAQRLAAGRTLELLTTLMVVHFLKICAAKVTQLQPRGGLFAFRDDQPVFILSVWTSRKITLADVVPLKQATFQGRTVLKAKYTETRTCRWSELKDVGLHFQVANCANDRRGASLLFQKQPGETQGDQGRALRENAALAALWQAGNAELGLATSCTVDHSVRSVVPRLQAHLAERAASGITHHAAPRADESRSFWILDLPLPVQVDGRRHRCHTCAHLRIFDNCTVETHDVVAAYPDLRALVEQICGNALSLNVAGRMKEFCSAVPKSVSIRSILMAALEDYTKAASREMQRLINVYSGSVIRGDGNQDVAKRITMYDEAGQKTHPYTVLLAWVTVDGALFQPVTAAETEDWVDLQPDLDAVVTNLKQDRLASGLSLAEAAPVAHATDSFRKQRLLLDAFYKNKYPKEQEVEVSAASPDAPCLIADHKDILQRLSLKPRVAEDVPPVLSEPVLFLELEEEGVTLAAAFGFTENVCFECADTWLQLDALEFDPPRRSGDGSGRADVPRIRLLYKPDLHGDDGLVIVSSDEEDVISPQHARVQALQESCLQTLQAADHKLSANPTNMTMIPRIDKCSPVPKPRHQVQVVGVSFLDMATCEVCGDGFADDAEKHLCSPSRDSCSHVCHADCLQQYRLKQGCPMHDCPFCLQNEDSQEEADDAALQEMEIEAAMEAEAVAEGVKRKTRGQRSPVPPTQRSPSPESPPFTQGGSEAARLSIPSFGIDIYDLSRTSKASTTVKDPMHDAMSEYLACRDEAQSLSLLHTKSTYQGLGSPEASYQTVLNAALKDPRDHHAVASDFAFRTREVLPVPFEVSLKTIARKEGTRLRLQPDEEHRRLHYGNKEKMCTWLNCEDDKTVTGDGATALTHYTQVYGLVSLCEYVLQPTASMFSKRIHATWQTRPVTSDPDQQSQSSKEFLIDFFGWMGRVASNQDKDHYFDKFALPVLRKALQGISDFFHENHENVEKEEKPAKYVLAAVKDLLKVGILQEVDKKEVEEQAPKLKDKKSAKSKEATLKSEPRGPPGGHAVLYYQTCAWEDLLTNSEAQDMIAKLQLSANDFK</sequence>
<feature type="domain" description="RING-type" evidence="3">
    <location>
        <begin position="1831"/>
        <end position="1880"/>
    </location>
</feature>
<proteinExistence type="predicted"/>
<feature type="non-terminal residue" evidence="4">
    <location>
        <position position="1"/>
    </location>
</feature>
<evidence type="ECO:0000313" key="5">
    <source>
        <dbReference type="EMBL" id="CAL1166097.1"/>
    </source>
</evidence>
<dbReference type="InterPro" id="IPR029063">
    <property type="entry name" value="SAM-dependent_MTases_sf"/>
</dbReference>
<protein>
    <recommendedName>
        <fullName evidence="3">RING-type domain-containing protein</fullName>
    </recommendedName>
</protein>
<evidence type="ECO:0000256" key="2">
    <source>
        <dbReference type="SAM" id="MobiDB-lite"/>
    </source>
</evidence>
<feature type="region of interest" description="Disordered" evidence="2">
    <location>
        <begin position="1201"/>
        <end position="1232"/>
    </location>
</feature>
<dbReference type="Proteomes" id="UP001152797">
    <property type="component" value="Unassembled WGS sequence"/>
</dbReference>
<dbReference type="EMBL" id="CAMXCT030005557">
    <property type="protein sequence ID" value="CAL4800034.1"/>
    <property type="molecule type" value="Genomic_DNA"/>
</dbReference>
<dbReference type="PROSITE" id="PS50089">
    <property type="entry name" value="ZF_RING_2"/>
    <property type="match status" value="1"/>
</dbReference>
<dbReference type="GO" id="GO:0008270">
    <property type="term" value="F:zinc ion binding"/>
    <property type="evidence" value="ECO:0007669"/>
    <property type="project" value="UniProtKB-KW"/>
</dbReference>
<dbReference type="Gene3D" id="3.40.50.150">
    <property type="entry name" value="Vaccinia Virus protein VP39"/>
    <property type="match status" value="1"/>
</dbReference>
<reference evidence="4" key="1">
    <citation type="submission" date="2022-10" db="EMBL/GenBank/DDBJ databases">
        <authorList>
            <person name="Chen Y."/>
            <person name="Dougan E. K."/>
            <person name="Chan C."/>
            <person name="Rhodes N."/>
            <person name="Thang M."/>
        </authorList>
    </citation>
    <scope>NUCLEOTIDE SEQUENCE</scope>
</reference>
<dbReference type="EMBL" id="CAMXCT010005557">
    <property type="protein sequence ID" value="CAI4012722.1"/>
    <property type="molecule type" value="Genomic_DNA"/>
</dbReference>
<keyword evidence="6" id="KW-1185">Reference proteome</keyword>
<keyword evidence="1" id="KW-0862">Zinc</keyword>
<dbReference type="InterPro" id="IPR001841">
    <property type="entry name" value="Znf_RING"/>
</dbReference>
<dbReference type="EMBL" id="CAMXCT020005557">
    <property type="protein sequence ID" value="CAL1166097.1"/>
    <property type="molecule type" value="Genomic_DNA"/>
</dbReference>
<gene>
    <name evidence="4" type="ORF">C1SCF055_LOCUS37752</name>
</gene>
<organism evidence="4">
    <name type="scientific">Cladocopium goreaui</name>
    <dbReference type="NCBI Taxonomy" id="2562237"/>
    <lineage>
        <taxon>Eukaryota</taxon>
        <taxon>Sar</taxon>
        <taxon>Alveolata</taxon>
        <taxon>Dinophyceae</taxon>
        <taxon>Suessiales</taxon>
        <taxon>Symbiodiniaceae</taxon>
        <taxon>Cladocopium</taxon>
    </lineage>
</organism>
<dbReference type="SUPFAM" id="SSF53335">
    <property type="entry name" value="S-adenosyl-L-methionine-dependent methyltransferases"/>
    <property type="match status" value="1"/>
</dbReference>
<comment type="caution">
    <text evidence="4">The sequence shown here is derived from an EMBL/GenBank/DDBJ whole genome shotgun (WGS) entry which is preliminary data.</text>
</comment>
<accession>A0A9P1DNP0</accession>
<keyword evidence="1" id="KW-0863">Zinc-finger</keyword>
<evidence type="ECO:0000313" key="6">
    <source>
        <dbReference type="Proteomes" id="UP001152797"/>
    </source>
</evidence>
<feature type="compositionally biased region" description="Basic and acidic residues" evidence="2">
    <location>
        <begin position="2226"/>
        <end position="2250"/>
    </location>
</feature>
<keyword evidence="1" id="KW-0479">Metal-binding</keyword>